<gene>
    <name evidence="2" type="ORF">B0T18DRAFT_404231</name>
</gene>
<dbReference type="EMBL" id="JAUKUD010000002">
    <property type="protein sequence ID" value="KAK0752150.1"/>
    <property type="molecule type" value="Genomic_DNA"/>
</dbReference>
<keyword evidence="1" id="KW-0472">Membrane</keyword>
<name>A0AA40F6P9_9PEZI</name>
<evidence type="ECO:0008006" key="4">
    <source>
        <dbReference type="Google" id="ProtNLM"/>
    </source>
</evidence>
<dbReference type="AlphaFoldDB" id="A0AA40F6P9"/>
<comment type="caution">
    <text evidence="2">The sequence shown here is derived from an EMBL/GenBank/DDBJ whole genome shotgun (WGS) entry which is preliminary data.</text>
</comment>
<protein>
    <recommendedName>
        <fullName evidence="4">Transmembrane protein</fullName>
    </recommendedName>
</protein>
<keyword evidence="1" id="KW-0812">Transmembrane</keyword>
<accession>A0AA40F6P9</accession>
<organism evidence="2 3">
    <name type="scientific">Schizothecium vesticola</name>
    <dbReference type="NCBI Taxonomy" id="314040"/>
    <lineage>
        <taxon>Eukaryota</taxon>
        <taxon>Fungi</taxon>
        <taxon>Dikarya</taxon>
        <taxon>Ascomycota</taxon>
        <taxon>Pezizomycotina</taxon>
        <taxon>Sordariomycetes</taxon>
        <taxon>Sordariomycetidae</taxon>
        <taxon>Sordariales</taxon>
        <taxon>Schizotheciaceae</taxon>
        <taxon>Schizothecium</taxon>
    </lineage>
</organism>
<evidence type="ECO:0000256" key="1">
    <source>
        <dbReference type="SAM" id="Phobius"/>
    </source>
</evidence>
<reference evidence="2" key="1">
    <citation type="submission" date="2023-06" db="EMBL/GenBank/DDBJ databases">
        <title>Genome-scale phylogeny and comparative genomics of the fungal order Sordariales.</title>
        <authorList>
            <consortium name="Lawrence Berkeley National Laboratory"/>
            <person name="Hensen N."/>
            <person name="Bonometti L."/>
            <person name="Westerberg I."/>
            <person name="Brannstrom I.O."/>
            <person name="Guillou S."/>
            <person name="Cros-Aarteil S."/>
            <person name="Calhoun S."/>
            <person name="Haridas S."/>
            <person name="Kuo A."/>
            <person name="Mondo S."/>
            <person name="Pangilinan J."/>
            <person name="Riley R."/>
            <person name="LaButti K."/>
            <person name="Andreopoulos B."/>
            <person name="Lipzen A."/>
            <person name="Chen C."/>
            <person name="Yanf M."/>
            <person name="Daum C."/>
            <person name="Ng V."/>
            <person name="Clum A."/>
            <person name="Steindorff A."/>
            <person name="Ohm R."/>
            <person name="Martin F."/>
            <person name="Silar P."/>
            <person name="Natvig D."/>
            <person name="Lalanne C."/>
            <person name="Gautier V."/>
            <person name="Ament-velasquez S.L."/>
            <person name="Kruys A."/>
            <person name="Hutchinson M.I."/>
            <person name="Powell A.J."/>
            <person name="Barry K."/>
            <person name="Miller A.N."/>
            <person name="Grigoriev I.V."/>
            <person name="Debuchy R."/>
            <person name="Gladieux P."/>
            <person name="Thoren M.H."/>
            <person name="Johannesson H."/>
        </authorList>
    </citation>
    <scope>NUCLEOTIDE SEQUENCE</scope>
    <source>
        <strain evidence="2">SMH3187-1</strain>
    </source>
</reference>
<dbReference type="Proteomes" id="UP001172155">
    <property type="component" value="Unassembled WGS sequence"/>
</dbReference>
<feature type="transmembrane region" description="Helical" evidence="1">
    <location>
        <begin position="20"/>
        <end position="44"/>
    </location>
</feature>
<evidence type="ECO:0000313" key="3">
    <source>
        <dbReference type="Proteomes" id="UP001172155"/>
    </source>
</evidence>
<proteinExistence type="predicted"/>
<keyword evidence="1" id="KW-1133">Transmembrane helix</keyword>
<evidence type="ECO:0000313" key="2">
    <source>
        <dbReference type="EMBL" id="KAK0752150.1"/>
    </source>
</evidence>
<keyword evidence="3" id="KW-1185">Reference proteome</keyword>
<sequence length="60" mass="7200">MHRRRHHRWDVKEGRKREGLLTSCVFFALVFSLVLAKTGFFFLFPCSFLSRRSVVWGRVQ</sequence>